<dbReference type="PANTHER" id="PTHR43278">
    <property type="entry name" value="NAD(P)H-DEPENDENT FMN-CONTAINING OXIDOREDUCTASE YWQN-RELATED"/>
    <property type="match status" value="1"/>
</dbReference>
<dbReference type="InterPro" id="IPR051796">
    <property type="entry name" value="ISF_SsuE-like"/>
</dbReference>
<evidence type="ECO:0000256" key="2">
    <source>
        <dbReference type="ARBA" id="ARBA00022643"/>
    </source>
</evidence>
<keyword evidence="2" id="KW-0288">FMN</keyword>
<dbReference type="EMBL" id="FNJI01000016">
    <property type="protein sequence ID" value="SDP32941.1"/>
    <property type="molecule type" value="Genomic_DNA"/>
</dbReference>
<dbReference type="Gene3D" id="3.40.50.360">
    <property type="match status" value="1"/>
</dbReference>
<dbReference type="InterPro" id="IPR005025">
    <property type="entry name" value="FMN_Rdtase-like_dom"/>
</dbReference>
<evidence type="ECO:0000313" key="5">
    <source>
        <dbReference type="Proteomes" id="UP000199073"/>
    </source>
</evidence>
<dbReference type="InterPro" id="IPR029039">
    <property type="entry name" value="Flavoprotein-like_sf"/>
</dbReference>
<name>A0A1H0RTQ3_9BACT</name>
<reference evidence="4 5" key="1">
    <citation type="submission" date="2016-10" db="EMBL/GenBank/DDBJ databases">
        <authorList>
            <person name="de Groot N.N."/>
        </authorList>
    </citation>
    <scope>NUCLEOTIDE SEQUENCE [LARGE SCALE GENOMIC DNA]</scope>
    <source>
        <strain evidence="4 5">DSM 12130</strain>
    </source>
</reference>
<feature type="domain" description="NADPH-dependent FMN reductase-like" evidence="3">
    <location>
        <begin position="1"/>
        <end position="107"/>
    </location>
</feature>
<accession>A0A1H0RTQ3</accession>
<dbReference type="STRING" id="91360.SAMN05660330_02425"/>
<evidence type="ECO:0000313" key="4">
    <source>
        <dbReference type="EMBL" id="SDP32941.1"/>
    </source>
</evidence>
<dbReference type="SUPFAM" id="SSF52218">
    <property type="entry name" value="Flavoproteins"/>
    <property type="match status" value="1"/>
</dbReference>
<proteinExistence type="predicted"/>
<evidence type="ECO:0000256" key="1">
    <source>
        <dbReference type="ARBA" id="ARBA00022630"/>
    </source>
</evidence>
<evidence type="ECO:0000259" key="3">
    <source>
        <dbReference type="Pfam" id="PF03358"/>
    </source>
</evidence>
<keyword evidence="5" id="KW-1185">Reference proteome</keyword>
<dbReference type="GO" id="GO:0016491">
    <property type="term" value="F:oxidoreductase activity"/>
    <property type="evidence" value="ECO:0007669"/>
    <property type="project" value="InterPro"/>
</dbReference>
<dbReference type="Proteomes" id="UP000199073">
    <property type="component" value="Unassembled WGS sequence"/>
</dbReference>
<sequence length="191" mass="21764">MKMLMVLGSPRKDGNGEVIARIMAEVLEKGGWTVDYVRLNSLKLRPCQGCGGCDKTGVCVVKDDMGPIYEKVDEADRVMMVSPVYFYSLSAQCKIFGDRMQARWARRYLLKERFRQNDQRKGYLLSTAATRGKKIFDCSILTARYIFDAMDLEYGGEFLVKGVDERKAVMQSPEEMERARQFAADILEGRV</sequence>
<dbReference type="PANTHER" id="PTHR43278:SF2">
    <property type="entry name" value="IRON-SULFUR FLAVOPROTEIN"/>
    <property type="match status" value="1"/>
</dbReference>
<organism evidence="4 5">
    <name type="scientific">Desulforhopalus singaporensis</name>
    <dbReference type="NCBI Taxonomy" id="91360"/>
    <lineage>
        <taxon>Bacteria</taxon>
        <taxon>Pseudomonadati</taxon>
        <taxon>Thermodesulfobacteriota</taxon>
        <taxon>Desulfobulbia</taxon>
        <taxon>Desulfobulbales</taxon>
        <taxon>Desulfocapsaceae</taxon>
        <taxon>Desulforhopalus</taxon>
    </lineage>
</organism>
<dbReference type="AlphaFoldDB" id="A0A1H0RTQ3"/>
<keyword evidence="1" id="KW-0285">Flavoprotein</keyword>
<dbReference type="OrthoDB" id="9805976at2"/>
<gene>
    <name evidence="4" type="ORF">SAMN05660330_02425</name>
</gene>
<protein>
    <submittedName>
        <fullName evidence="4">Multimeric flavodoxin WrbA</fullName>
    </submittedName>
</protein>
<dbReference type="RefSeq" id="WP_092223167.1">
    <property type="nucleotide sequence ID" value="NZ_FNJI01000016.1"/>
</dbReference>
<dbReference type="Pfam" id="PF03358">
    <property type="entry name" value="FMN_red"/>
    <property type="match status" value="1"/>
</dbReference>